<comment type="caution">
    <text evidence="18">The sequence shown here is derived from an EMBL/GenBank/DDBJ whole genome shotgun (WGS) entry which is preliminary data.</text>
</comment>
<dbReference type="GO" id="GO:0005886">
    <property type="term" value="C:plasma membrane"/>
    <property type="evidence" value="ECO:0007669"/>
    <property type="project" value="UniProtKB-SubCell"/>
</dbReference>
<dbReference type="PANTHER" id="PTHR45528">
    <property type="entry name" value="SENSOR HISTIDINE KINASE CPXA"/>
    <property type="match status" value="1"/>
</dbReference>
<keyword evidence="19" id="KW-1185">Reference proteome</keyword>
<dbReference type="SUPFAM" id="SSF158472">
    <property type="entry name" value="HAMP domain-like"/>
    <property type="match status" value="1"/>
</dbReference>
<dbReference type="Gene3D" id="1.10.287.130">
    <property type="match status" value="1"/>
</dbReference>
<comment type="subcellular location">
    <subcellularLocation>
        <location evidence="2">Cell inner membrane</location>
        <topology evidence="2">Multi-pass membrane protein</topology>
    </subcellularLocation>
</comment>
<organism evidence="18 19">
    <name type="scientific">Hydromonas duriensis</name>
    <dbReference type="NCBI Taxonomy" id="1527608"/>
    <lineage>
        <taxon>Bacteria</taxon>
        <taxon>Pseudomonadati</taxon>
        <taxon>Pseudomonadota</taxon>
        <taxon>Betaproteobacteria</taxon>
        <taxon>Burkholderiales</taxon>
        <taxon>Burkholderiaceae</taxon>
        <taxon>Hydromonas</taxon>
    </lineage>
</organism>
<dbReference type="SMART" id="SM00388">
    <property type="entry name" value="HisKA"/>
    <property type="match status" value="1"/>
</dbReference>
<dbReference type="PRINTS" id="PR00344">
    <property type="entry name" value="BCTRLSENSOR"/>
</dbReference>
<dbReference type="InterPro" id="IPR050398">
    <property type="entry name" value="HssS/ArlS-like"/>
</dbReference>
<dbReference type="PROSITE" id="PS50885">
    <property type="entry name" value="HAMP"/>
    <property type="match status" value="1"/>
</dbReference>
<evidence type="ECO:0000256" key="11">
    <source>
        <dbReference type="ARBA" id="ARBA00022989"/>
    </source>
</evidence>
<keyword evidence="6" id="KW-0808">Transferase</keyword>
<evidence type="ECO:0000256" key="4">
    <source>
        <dbReference type="ARBA" id="ARBA00022475"/>
    </source>
</evidence>
<dbReference type="InterPro" id="IPR036097">
    <property type="entry name" value="HisK_dim/P_sf"/>
</dbReference>
<dbReference type="SMART" id="SM00387">
    <property type="entry name" value="HATPase_c"/>
    <property type="match status" value="1"/>
</dbReference>
<evidence type="ECO:0000256" key="1">
    <source>
        <dbReference type="ARBA" id="ARBA00000085"/>
    </source>
</evidence>
<evidence type="ECO:0000256" key="15">
    <source>
        <dbReference type="SAM" id="Phobius"/>
    </source>
</evidence>
<dbReference type="InterPro" id="IPR005467">
    <property type="entry name" value="His_kinase_dom"/>
</dbReference>
<comment type="catalytic activity">
    <reaction evidence="1">
        <text>ATP + protein L-histidine = ADP + protein N-phospho-L-histidine.</text>
        <dbReference type="EC" id="2.7.13.3"/>
    </reaction>
</comment>
<evidence type="ECO:0000256" key="9">
    <source>
        <dbReference type="ARBA" id="ARBA00022777"/>
    </source>
</evidence>
<evidence type="ECO:0000313" key="18">
    <source>
        <dbReference type="EMBL" id="TDR32354.1"/>
    </source>
</evidence>
<evidence type="ECO:0000256" key="12">
    <source>
        <dbReference type="ARBA" id="ARBA00023012"/>
    </source>
</evidence>
<dbReference type="InterPro" id="IPR003594">
    <property type="entry name" value="HATPase_dom"/>
</dbReference>
<dbReference type="GO" id="GO:0005524">
    <property type="term" value="F:ATP binding"/>
    <property type="evidence" value="ECO:0007669"/>
    <property type="project" value="UniProtKB-KW"/>
</dbReference>
<keyword evidence="13 15" id="KW-0472">Membrane</keyword>
<dbReference type="InterPro" id="IPR036890">
    <property type="entry name" value="HATPase_C_sf"/>
</dbReference>
<keyword evidence="11 15" id="KW-1133">Transmembrane helix</keyword>
<evidence type="ECO:0000259" key="17">
    <source>
        <dbReference type="PROSITE" id="PS50885"/>
    </source>
</evidence>
<dbReference type="InterPro" id="IPR004358">
    <property type="entry name" value="Sig_transdc_His_kin-like_C"/>
</dbReference>
<evidence type="ECO:0000256" key="13">
    <source>
        <dbReference type="ARBA" id="ARBA00023136"/>
    </source>
</evidence>
<dbReference type="EMBL" id="SNZE01000004">
    <property type="protein sequence ID" value="TDR32354.1"/>
    <property type="molecule type" value="Genomic_DNA"/>
</dbReference>
<name>A0A4R6YA61_9BURK</name>
<feature type="transmembrane region" description="Helical" evidence="15">
    <location>
        <begin position="198"/>
        <end position="219"/>
    </location>
</feature>
<keyword evidence="4" id="KW-1003">Cell membrane</keyword>
<protein>
    <recommendedName>
        <fullName evidence="3">histidine kinase</fullName>
        <ecNumber evidence="3">2.7.13.3</ecNumber>
    </recommendedName>
</protein>
<keyword evidence="5" id="KW-0597">Phosphoprotein</keyword>
<evidence type="ECO:0000256" key="6">
    <source>
        <dbReference type="ARBA" id="ARBA00022679"/>
    </source>
</evidence>
<gene>
    <name evidence="18" type="ORF">DFR44_10473</name>
</gene>
<dbReference type="Pfam" id="PF00672">
    <property type="entry name" value="HAMP"/>
    <property type="match status" value="1"/>
</dbReference>
<dbReference type="CDD" id="cd00082">
    <property type="entry name" value="HisKA"/>
    <property type="match status" value="1"/>
</dbReference>
<feature type="domain" description="HAMP" evidence="17">
    <location>
        <begin position="217"/>
        <end position="269"/>
    </location>
</feature>
<dbReference type="Pfam" id="PF02518">
    <property type="entry name" value="HATPase_c"/>
    <property type="match status" value="1"/>
</dbReference>
<accession>A0A4R6YA61</accession>
<dbReference type="GO" id="GO:0000155">
    <property type="term" value="F:phosphorelay sensor kinase activity"/>
    <property type="evidence" value="ECO:0007669"/>
    <property type="project" value="InterPro"/>
</dbReference>
<evidence type="ECO:0000256" key="2">
    <source>
        <dbReference type="ARBA" id="ARBA00004429"/>
    </source>
</evidence>
<evidence type="ECO:0000256" key="3">
    <source>
        <dbReference type="ARBA" id="ARBA00012438"/>
    </source>
</evidence>
<evidence type="ECO:0000256" key="10">
    <source>
        <dbReference type="ARBA" id="ARBA00022840"/>
    </source>
</evidence>
<dbReference type="SUPFAM" id="SSF47384">
    <property type="entry name" value="Homodimeric domain of signal transducing histidine kinase"/>
    <property type="match status" value="1"/>
</dbReference>
<dbReference type="PROSITE" id="PS50109">
    <property type="entry name" value="HIS_KIN"/>
    <property type="match status" value="1"/>
</dbReference>
<dbReference type="EC" id="2.7.13.3" evidence="3"/>
<keyword evidence="12" id="KW-0902">Two-component regulatory system</keyword>
<dbReference type="PANTHER" id="PTHR45528:SF1">
    <property type="entry name" value="SENSOR HISTIDINE KINASE CPXA"/>
    <property type="match status" value="1"/>
</dbReference>
<keyword evidence="8" id="KW-0547">Nucleotide-binding</keyword>
<dbReference type="SUPFAM" id="SSF55874">
    <property type="entry name" value="ATPase domain of HSP90 chaperone/DNA topoisomerase II/histidine kinase"/>
    <property type="match status" value="1"/>
</dbReference>
<sequence length="498" mass="55609">MYSFPRPSAQLTLQKKFFLAFFSLAVFLVIILAGVMHYIVRDGFGDYVAHVKLQRLAPVQKVLVQYVEEQKDFSGLKMPGVWESLILAVEEVKREEKIAKNQKHQDKTKIEGAPEERRLPPPVNEDGGYLPPYVRGVALLDANADFVAGEPLTLENAMRFPIKNSNNTTIAYWLIRKGPPDNDVLGQHFLAEQVKWSFLLLTLSALISAVLAWLLAGYFKKPMAVLQTGFRRVAAGDLATRLPVNADSEMGEIQRNFNSMTAQLEAQESARRQWVADTSHELRTPLTILRMRNEAMRDGIIQISDEEWQRNLSTISDLTVLIDDLQSVARATESGWDLKMSPIHVQAFLEEALQDNMAAFTASGLTLKMNDLTDAPLYVSADAQRLHQVLRNVLLNSLRYTDAPGETLVEVSREGKYVKIELMDTAPGVSEGSLQHLFERFYRCEGSRNRATGGSGLGLAICEGIVKAHHGKIHAQHSRLGGLSIVVELPLHQVAKTK</sequence>
<dbReference type="InterPro" id="IPR003660">
    <property type="entry name" value="HAMP_dom"/>
</dbReference>
<feature type="transmembrane region" description="Helical" evidence="15">
    <location>
        <begin position="20"/>
        <end position="40"/>
    </location>
</feature>
<evidence type="ECO:0000256" key="7">
    <source>
        <dbReference type="ARBA" id="ARBA00022692"/>
    </source>
</evidence>
<dbReference type="CDD" id="cd06225">
    <property type="entry name" value="HAMP"/>
    <property type="match status" value="1"/>
</dbReference>
<feature type="region of interest" description="Disordered" evidence="14">
    <location>
        <begin position="98"/>
        <end position="127"/>
    </location>
</feature>
<evidence type="ECO:0000256" key="8">
    <source>
        <dbReference type="ARBA" id="ARBA00022741"/>
    </source>
</evidence>
<proteinExistence type="predicted"/>
<evidence type="ECO:0000259" key="16">
    <source>
        <dbReference type="PROSITE" id="PS50109"/>
    </source>
</evidence>
<dbReference type="Gene3D" id="6.10.340.10">
    <property type="match status" value="1"/>
</dbReference>
<keyword evidence="10" id="KW-0067">ATP-binding</keyword>
<dbReference type="Pfam" id="PF00512">
    <property type="entry name" value="HisKA"/>
    <property type="match status" value="1"/>
</dbReference>
<reference evidence="18 19" key="1">
    <citation type="submission" date="2019-03" db="EMBL/GenBank/DDBJ databases">
        <title>Genomic Encyclopedia of Type Strains, Phase IV (KMG-IV): sequencing the most valuable type-strain genomes for metagenomic binning, comparative biology and taxonomic classification.</title>
        <authorList>
            <person name="Goeker M."/>
        </authorList>
    </citation>
    <scope>NUCLEOTIDE SEQUENCE [LARGE SCALE GENOMIC DNA]</scope>
    <source>
        <strain evidence="18 19">DSM 102852</strain>
    </source>
</reference>
<dbReference type="AlphaFoldDB" id="A0A4R6YA61"/>
<evidence type="ECO:0000313" key="19">
    <source>
        <dbReference type="Proteomes" id="UP000294480"/>
    </source>
</evidence>
<dbReference type="FunFam" id="3.30.565.10:FF:000006">
    <property type="entry name" value="Sensor histidine kinase WalK"/>
    <property type="match status" value="1"/>
</dbReference>
<feature type="compositionally biased region" description="Basic and acidic residues" evidence="14">
    <location>
        <begin position="98"/>
        <end position="119"/>
    </location>
</feature>
<evidence type="ECO:0000256" key="5">
    <source>
        <dbReference type="ARBA" id="ARBA00022553"/>
    </source>
</evidence>
<dbReference type="Gene3D" id="3.30.565.10">
    <property type="entry name" value="Histidine kinase-like ATPase, C-terminal domain"/>
    <property type="match status" value="1"/>
</dbReference>
<evidence type="ECO:0000256" key="14">
    <source>
        <dbReference type="SAM" id="MobiDB-lite"/>
    </source>
</evidence>
<dbReference type="Proteomes" id="UP000294480">
    <property type="component" value="Unassembled WGS sequence"/>
</dbReference>
<keyword evidence="7 15" id="KW-0812">Transmembrane</keyword>
<dbReference type="SMART" id="SM00304">
    <property type="entry name" value="HAMP"/>
    <property type="match status" value="1"/>
</dbReference>
<feature type="domain" description="Histidine kinase" evidence="16">
    <location>
        <begin position="277"/>
        <end position="493"/>
    </location>
</feature>
<dbReference type="InterPro" id="IPR003661">
    <property type="entry name" value="HisK_dim/P_dom"/>
</dbReference>
<keyword evidence="9 18" id="KW-0418">Kinase</keyword>